<dbReference type="PANTHER" id="PTHR22726:SF1">
    <property type="entry name" value="METALLOENDOPEPTIDASE OMA1, MITOCHONDRIAL"/>
    <property type="match status" value="1"/>
</dbReference>
<sequence length="283" mass="30275">MEADMNQKRHFLRNAGAVLSLAVLAGCTGMNTTQSGAVGVNRTQYMSSMVPSQALEQEATQQYADILKEAQAKGLLDRDAQQLARVRNISQRLIAQAGVFRPDAAGWKWEVHVLSSDEINAWCMPGGKIAVYTGLIGKIKPSDDELAAVLGHEIAHALREHARERVSQQMATNLGLSVLSIATGSSVASDLGGELTSVMFTLPNSRTHETEADRMGVELAARAGYDPRAAVTLWQKMGAASQGNAPPEILSTHPSAASRISDLQAAAQKVMPLYEQSKGQAAR</sequence>
<keyword evidence="9" id="KW-1185">Reference proteome</keyword>
<organism evidence="8 9">
    <name type="scientific">Achromobacter arsenitoxydans SY8</name>
    <dbReference type="NCBI Taxonomy" id="477184"/>
    <lineage>
        <taxon>Bacteria</taxon>
        <taxon>Pseudomonadati</taxon>
        <taxon>Pseudomonadota</taxon>
        <taxon>Betaproteobacteria</taxon>
        <taxon>Burkholderiales</taxon>
        <taxon>Alcaligenaceae</taxon>
        <taxon>Achromobacter</taxon>
    </lineage>
</organism>
<dbReference type="PANTHER" id="PTHR22726">
    <property type="entry name" value="METALLOENDOPEPTIDASE OMA1"/>
    <property type="match status" value="1"/>
</dbReference>
<comment type="similarity">
    <text evidence="6">Belongs to the peptidase M48 family.</text>
</comment>
<dbReference type="STRING" id="477184.KYC_18060"/>
<reference evidence="8 9" key="1">
    <citation type="journal article" date="2012" name="J. Bacteriol.">
        <title>Genome sequence of the highly efficient arsenite-oxidizing bacterium Achromobacter arsenitoxydans SY8.</title>
        <authorList>
            <person name="Li X."/>
            <person name="Hu Y."/>
            <person name="Gong J."/>
            <person name="Lin Y."/>
            <person name="Johnstone L."/>
            <person name="Rensing C."/>
            <person name="Wang G."/>
        </authorList>
    </citation>
    <scope>NUCLEOTIDE SEQUENCE [LARGE SCALE GENOMIC DNA]</scope>
    <source>
        <strain evidence="8 9">SY8</strain>
    </source>
</reference>
<keyword evidence="5 6" id="KW-0482">Metalloprotease</keyword>
<evidence type="ECO:0000256" key="6">
    <source>
        <dbReference type="RuleBase" id="RU003983"/>
    </source>
</evidence>
<evidence type="ECO:0000313" key="9">
    <source>
        <dbReference type="Proteomes" id="UP000003113"/>
    </source>
</evidence>
<evidence type="ECO:0000256" key="5">
    <source>
        <dbReference type="ARBA" id="ARBA00023049"/>
    </source>
</evidence>
<dbReference type="Proteomes" id="UP000003113">
    <property type="component" value="Unassembled WGS sequence"/>
</dbReference>
<comment type="caution">
    <text evidence="8">The sequence shown here is derived from an EMBL/GenBank/DDBJ whole genome shotgun (WGS) entry which is preliminary data.</text>
</comment>
<keyword evidence="3 6" id="KW-0378">Hydrolase</keyword>
<dbReference type="InterPro" id="IPR051156">
    <property type="entry name" value="Mito/Outer_Membr_Metalloprot"/>
</dbReference>
<dbReference type="Pfam" id="PF01435">
    <property type="entry name" value="Peptidase_M48"/>
    <property type="match status" value="1"/>
</dbReference>
<dbReference type="CDD" id="cd07331">
    <property type="entry name" value="M48C_Oma1_like"/>
    <property type="match status" value="1"/>
</dbReference>
<evidence type="ECO:0000259" key="7">
    <source>
        <dbReference type="Pfam" id="PF01435"/>
    </source>
</evidence>
<dbReference type="GO" id="GO:0004222">
    <property type="term" value="F:metalloendopeptidase activity"/>
    <property type="evidence" value="ECO:0007669"/>
    <property type="project" value="InterPro"/>
</dbReference>
<gene>
    <name evidence="8" type="ORF">KYC_18060</name>
</gene>
<dbReference type="PATRIC" id="fig|477184.5.peg.3564"/>
<name>H0FAB0_9BURK</name>
<proteinExistence type="inferred from homology"/>
<comment type="cofactor">
    <cofactor evidence="6">
        <name>Zn(2+)</name>
        <dbReference type="ChEBI" id="CHEBI:29105"/>
    </cofactor>
    <text evidence="6">Binds 1 zinc ion per subunit.</text>
</comment>
<dbReference type="InterPro" id="IPR001915">
    <property type="entry name" value="Peptidase_M48"/>
</dbReference>
<dbReference type="eggNOG" id="COG0501">
    <property type="taxonomic scope" value="Bacteria"/>
</dbReference>
<dbReference type="GO" id="GO:0051603">
    <property type="term" value="P:proteolysis involved in protein catabolic process"/>
    <property type="evidence" value="ECO:0007669"/>
    <property type="project" value="TreeGrafter"/>
</dbReference>
<protein>
    <submittedName>
        <fullName evidence="8">Peptidase family M48</fullName>
    </submittedName>
</protein>
<keyword evidence="1 6" id="KW-0645">Protease</keyword>
<evidence type="ECO:0000313" key="8">
    <source>
        <dbReference type="EMBL" id="EHK64741.1"/>
    </source>
</evidence>
<dbReference type="GO" id="GO:0016020">
    <property type="term" value="C:membrane"/>
    <property type="evidence" value="ECO:0007669"/>
    <property type="project" value="TreeGrafter"/>
</dbReference>
<dbReference type="Gene3D" id="3.30.2010.10">
    <property type="entry name" value="Metalloproteases ('zincins'), catalytic domain"/>
    <property type="match status" value="1"/>
</dbReference>
<evidence type="ECO:0000256" key="2">
    <source>
        <dbReference type="ARBA" id="ARBA00022723"/>
    </source>
</evidence>
<accession>H0FAB0</accession>
<evidence type="ECO:0000256" key="4">
    <source>
        <dbReference type="ARBA" id="ARBA00022833"/>
    </source>
</evidence>
<dbReference type="AlphaFoldDB" id="H0FAB0"/>
<evidence type="ECO:0000256" key="1">
    <source>
        <dbReference type="ARBA" id="ARBA00022670"/>
    </source>
</evidence>
<keyword evidence="4 6" id="KW-0862">Zinc</keyword>
<keyword evidence="2" id="KW-0479">Metal-binding</keyword>
<dbReference type="EMBL" id="AGUF01000057">
    <property type="protein sequence ID" value="EHK64741.1"/>
    <property type="molecule type" value="Genomic_DNA"/>
</dbReference>
<feature type="domain" description="Peptidase M48" evidence="7">
    <location>
        <begin position="82"/>
        <end position="265"/>
    </location>
</feature>
<dbReference type="GO" id="GO:0046872">
    <property type="term" value="F:metal ion binding"/>
    <property type="evidence" value="ECO:0007669"/>
    <property type="project" value="UniProtKB-KW"/>
</dbReference>
<evidence type="ECO:0000256" key="3">
    <source>
        <dbReference type="ARBA" id="ARBA00022801"/>
    </source>
</evidence>